<protein>
    <submittedName>
        <fullName evidence="2">Uncharacterized protein</fullName>
    </submittedName>
</protein>
<feature type="compositionally biased region" description="Basic and acidic residues" evidence="1">
    <location>
        <begin position="123"/>
        <end position="132"/>
    </location>
</feature>
<keyword evidence="3" id="KW-1185">Reference proteome</keyword>
<evidence type="ECO:0000313" key="3">
    <source>
        <dbReference type="Proteomes" id="UP000233551"/>
    </source>
</evidence>
<comment type="caution">
    <text evidence="2">The sequence shown here is derived from an EMBL/GenBank/DDBJ whole genome shotgun (WGS) entry which is preliminary data.</text>
</comment>
<sequence>MSESTEQTPQILSSTGCDHTSTNAPDPIRTQTVQDYLQSVKAIADELALAGAPITSDDVTIHVLNNIGPEFKELAAAIRAREQPIEFEELYDKWTDYELFLQRESSHTNGQLITANLSQKKGGANDKFRKNQ</sequence>
<reference evidence="2 3" key="1">
    <citation type="submission" date="2017-11" db="EMBL/GenBank/DDBJ databases">
        <title>De-novo sequencing of pomegranate (Punica granatum L.) genome.</title>
        <authorList>
            <person name="Akparov Z."/>
            <person name="Amiraslanov A."/>
            <person name="Hajiyeva S."/>
            <person name="Abbasov M."/>
            <person name="Kaur K."/>
            <person name="Hamwieh A."/>
            <person name="Solovyev V."/>
            <person name="Salamov A."/>
            <person name="Braich B."/>
            <person name="Kosarev P."/>
            <person name="Mahmoud A."/>
            <person name="Hajiyev E."/>
            <person name="Babayeva S."/>
            <person name="Izzatullayeva V."/>
            <person name="Mammadov A."/>
            <person name="Mammadov A."/>
            <person name="Sharifova S."/>
            <person name="Ojaghi J."/>
            <person name="Eynullazada K."/>
            <person name="Bayramov B."/>
            <person name="Abdulazimova A."/>
            <person name="Shahmuradov I."/>
        </authorList>
    </citation>
    <scope>NUCLEOTIDE SEQUENCE [LARGE SCALE GENOMIC DNA]</scope>
    <source>
        <strain evidence="3">cv. AG2017</strain>
        <tissue evidence="2">Leaf</tissue>
    </source>
</reference>
<dbReference type="EMBL" id="PGOL01000770">
    <property type="protein sequence ID" value="PKI65029.1"/>
    <property type="molecule type" value="Genomic_DNA"/>
</dbReference>
<gene>
    <name evidence="2" type="ORF">CRG98_014498</name>
</gene>
<accession>A0A2I0K914</accession>
<dbReference type="PANTHER" id="PTHR47481:SF9">
    <property type="entry name" value="RETROTRANSPOSON GAG DOMAIN-CONTAINING PROTEIN"/>
    <property type="match status" value="1"/>
</dbReference>
<dbReference type="Pfam" id="PF14223">
    <property type="entry name" value="Retrotran_gag_2"/>
    <property type="match status" value="1"/>
</dbReference>
<name>A0A2I0K914_PUNGR</name>
<organism evidence="2 3">
    <name type="scientific">Punica granatum</name>
    <name type="common">Pomegranate</name>
    <dbReference type="NCBI Taxonomy" id="22663"/>
    <lineage>
        <taxon>Eukaryota</taxon>
        <taxon>Viridiplantae</taxon>
        <taxon>Streptophyta</taxon>
        <taxon>Embryophyta</taxon>
        <taxon>Tracheophyta</taxon>
        <taxon>Spermatophyta</taxon>
        <taxon>Magnoliopsida</taxon>
        <taxon>eudicotyledons</taxon>
        <taxon>Gunneridae</taxon>
        <taxon>Pentapetalae</taxon>
        <taxon>rosids</taxon>
        <taxon>malvids</taxon>
        <taxon>Myrtales</taxon>
        <taxon>Lythraceae</taxon>
        <taxon>Punica</taxon>
    </lineage>
</organism>
<dbReference type="AlphaFoldDB" id="A0A2I0K914"/>
<dbReference type="PANTHER" id="PTHR47481">
    <property type="match status" value="1"/>
</dbReference>
<dbReference type="Proteomes" id="UP000233551">
    <property type="component" value="Unassembled WGS sequence"/>
</dbReference>
<proteinExistence type="predicted"/>
<dbReference type="STRING" id="22663.A0A2I0K914"/>
<feature type="region of interest" description="Disordered" evidence="1">
    <location>
        <begin position="112"/>
        <end position="132"/>
    </location>
</feature>
<evidence type="ECO:0000256" key="1">
    <source>
        <dbReference type="SAM" id="MobiDB-lite"/>
    </source>
</evidence>
<feature type="region of interest" description="Disordered" evidence="1">
    <location>
        <begin position="1"/>
        <end position="28"/>
    </location>
</feature>
<evidence type="ECO:0000313" key="2">
    <source>
        <dbReference type="EMBL" id="PKI65029.1"/>
    </source>
</evidence>